<name>A0A259TTZ7_9BACT</name>
<feature type="transmembrane region" description="Helical" evidence="1">
    <location>
        <begin position="21"/>
        <end position="41"/>
    </location>
</feature>
<evidence type="ECO:0000256" key="1">
    <source>
        <dbReference type="SAM" id="Phobius"/>
    </source>
</evidence>
<evidence type="ECO:0000313" key="4">
    <source>
        <dbReference type="Proteomes" id="UP000216446"/>
    </source>
</evidence>
<evidence type="ECO:0000259" key="2">
    <source>
        <dbReference type="Pfam" id="PF10502"/>
    </source>
</evidence>
<dbReference type="EMBL" id="MQWB01000014">
    <property type="protein sequence ID" value="OZC01225.1"/>
    <property type="molecule type" value="Genomic_DNA"/>
</dbReference>
<accession>A0A259TTZ7</accession>
<organism evidence="3 4">
    <name type="scientific">Rubricoccus marinus</name>
    <dbReference type="NCBI Taxonomy" id="716817"/>
    <lineage>
        <taxon>Bacteria</taxon>
        <taxon>Pseudomonadati</taxon>
        <taxon>Rhodothermota</taxon>
        <taxon>Rhodothermia</taxon>
        <taxon>Rhodothermales</taxon>
        <taxon>Rubricoccaceae</taxon>
        <taxon>Rubricoccus</taxon>
    </lineage>
</organism>
<keyword evidence="4" id="KW-1185">Reference proteome</keyword>
<dbReference type="InterPro" id="IPR036286">
    <property type="entry name" value="LexA/Signal_pep-like_sf"/>
</dbReference>
<evidence type="ECO:0000313" key="3">
    <source>
        <dbReference type="EMBL" id="OZC01225.1"/>
    </source>
</evidence>
<keyword evidence="1" id="KW-0472">Membrane</keyword>
<protein>
    <recommendedName>
        <fullName evidence="2">Peptidase S26 domain-containing protein</fullName>
    </recommendedName>
</protein>
<reference evidence="3 4" key="1">
    <citation type="submission" date="2016-11" db="EMBL/GenBank/DDBJ databases">
        <title>Study of marine rhodopsin-containing bacteria.</title>
        <authorList>
            <person name="Yoshizawa S."/>
            <person name="Kumagai Y."/>
            <person name="Kogure K."/>
        </authorList>
    </citation>
    <scope>NUCLEOTIDE SEQUENCE [LARGE SCALE GENOMIC DNA]</scope>
    <source>
        <strain evidence="3 4">SG-29</strain>
    </source>
</reference>
<dbReference type="GO" id="GO:0004252">
    <property type="term" value="F:serine-type endopeptidase activity"/>
    <property type="evidence" value="ECO:0007669"/>
    <property type="project" value="InterPro"/>
</dbReference>
<proteinExistence type="predicted"/>
<dbReference type="InterPro" id="IPR019533">
    <property type="entry name" value="Peptidase_S26"/>
</dbReference>
<dbReference type="Pfam" id="PF10502">
    <property type="entry name" value="Peptidase_S26"/>
    <property type="match status" value="1"/>
</dbReference>
<sequence>MLERHEAQRCEDARWARRLRLWFVAVGGAVLAVAVGALLGVRVNTTPSLPRGLYVASALGEQPVARGDLVAACPDTAAVQRLGRYWTNGRCPGGTGRPNGVRPLAKPVAGLPGDTVRVDRGGVWVGGRLLPSSAPLVRDRAGRPVRPALGVRVLGPGEYWLHSGRVPTSIDSRYAGPVRVVLERLRPLWTED</sequence>
<comment type="caution">
    <text evidence="3">The sequence shown here is derived from an EMBL/GenBank/DDBJ whole genome shotgun (WGS) entry which is preliminary data.</text>
</comment>
<gene>
    <name evidence="3" type="ORF">BSZ36_18400</name>
</gene>
<feature type="domain" description="Peptidase S26" evidence="2">
    <location>
        <begin position="23"/>
        <end position="179"/>
    </location>
</feature>
<dbReference type="Gene3D" id="2.10.109.10">
    <property type="entry name" value="Umud Fragment, subunit A"/>
    <property type="match status" value="1"/>
</dbReference>
<dbReference type="OrthoDB" id="5360818at2"/>
<dbReference type="GO" id="GO:0006465">
    <property type="term" value="P:signal peptide processing"/>
    <property type="evidence" value="ECO:0007669"/>
    <property type="project" value="InterPro"/>
</dbReference>
<dbReference type="SUPFAM" id="SSF51306">
    <property type="entry name" value="LexA/Signal peptidase"/>
    <property type="match status" value="1"/>
</dbReference>
<keyword evidence="1" id="KW-1133">Transmembrane helix</keyword>
<dbReference type="AlphaFoldDB" id="A0A259TTZ7"/>
<dbReference type="InParanoid" id="A0A259TTZ7"/>
<keyword evidence="1" id="KW-0812">Transmembrane</keyword>
<dbReference type="RefSeq" id="WP_094552004.1">
    <property type="nucleotide sequence ID" value="NZ_MQWB01000014.1"/>
</dbReference>
<dbReference type="Proteomes" id="UP000216446">
    <property type="component" value="Unassembled WGS sequence"/>
</dbReference>